<evidence type="ECO:0000313" key="1">
    <source>
        <dbReference type="EMBL" id="KAG2931040.1"/>
    </source>
</evidence>
<comment type="caution">
    <text evidence="1">The sequence shown here is derived from an EMBL/GenBank/DDBJ whole genome shotgun (WGS) entry which is preliminary data.</text>
</comment>
<dbReference type="EMBL" id="RCMK01000402">
    <property type="protein sequence ID" value="KAG2931040.1"/>
    <property type="molecule type" value="Genomic_DNA"/>
</dbReference>
<proteinExistence type="predicted"/>
<dbReference type="AlphaFoldDB" id="A0A8T1D2I9"/>
<dbReference type="VEuPathDB" id="FungiDB:PC110_g21858"/>
<accession>A0A8T1D2I9</accession>
<organism evidence="1 2">
    <name type="scientific">Phytophthora cactorum</name>
    <dbReference type="NCBI Taxonomy" id="29920"/>
    <lineage>
        <taxon>Eukaryota</taxon>
        <taxon>Sar</taxon>
        <taxon>Stramenopiles</taxon>
        <taxon>Oomycota</taxon>
        <taxon>Peronosporomycetes</taxon>
        <taxon>Peronosporales</taxon>
        <taxon>Peronosporaceae</taxon>
        <taxon>Phytophthora</taxon>
    </lineage>
</organism>
<gene>
    <name evidence="1" type="ORF">PC117_g13597</name>
</gene>
<protein>
    <submittedName>
        <fullName evidence="1">Uncharacterized protein</fullName>
    </submittedName>
</protein>
<reference evidence="1" key="1">
    <citation type="submission" date="2018-10" db="EMBL/GenBank/DDBJ databases">
        <title>Effector identification in a new, highly contiguous assembly of the strawberry crown rot pathogen Phytophthora cactorum.</title>
        <authorList>
            <person name="Armitage A.D."/>
            <person name="Nellist C.F."/>
            <person name="Bates H."/>
            <person name="Vickerstaff R.J."/>
            <person name="Harrison R.J."/>
        </authorList>
    </citation>
    <scope>NUCLEOTIDE SEQUENCE</scope>
    <source>
        <strain evidence="1">4040</strain>
    </source>
</reference>
<dbReference type="Proteomes" id="UP000736787">
    <property type="component" value="Unassembled WGS sequence"/>
</dbReference>
<name>A0A8T1D2I9_9STRA</name>
<evidence type="ECO:0000313" key="2">
    <source>
        <dbReference type="Proteomes" id="UP000736787"/>
    </source>
</evidence>
<sequence>MRELGISDLRCGERWCLAEGRVTQPTRCTCPSVLGWRPEQNAKLEVIVSDRGGALVLRGGAVESDDWLVLACGWEQVPLLHTRVGSWLGKNG</sequence>